<dbReference type="PANTHER" id="PTHR30383:SF5">
    <property type="entry name" value="SGNH HYDROLASE-TYPE ESTERASE DOMAIN-CONTAINING PROTEIN"/>
    <property type="match status" value="1"/>
</dbReference>
<dbReference type="InterPro" id="IPR051532">
    <property type="entry name" value="Ester_Hydrolysis_Enzymes"/>
</dbReference>
<accession>A0ABW0ZRR2</accession>
<protein>
    <submittedName>
        <fullName evidence="4">SGNH/GDSL hydrolase family protein</fullName>
    </submittedName>
</protein>
<evidence type="ECO:0000256" key="1">
    <source>
        <dbReference type="SAM" id="MobiDB-lite"/>
    </source>
</evidence>
<dbReference type="InterPro" id="IPR013830">
    <property type="entry name" value="SGNH_hydro"/>
</dbReference>
<feature type="chain" id="PRO_5046753404" evidence="2">
    <location>
        <begin position="23"/>
        <end position="292"/>
    </location>
</feature>
<organism evidence="4 5">
    <name type="scientific">Actinomadura rugatobispora</name>
    <dbReference type="NCBI Taxonomy" id="1994"/>
    <lineage>
        <taxon>Bacteria</taxon>
        <taxon>Bacillati</taxon>
        <taxon>Actinomycetota</taxon>
        <taxon>Actinomycetes</taxon>
        <taxon>Streptosporangiales</taxon>
        <taxon>Thermomonosporaceae</taxon>
        <taxon>Actinomadura</taxon>
    </lineage>
</organism>
<evidence type="ECO:0000313" key="4">
    <source>
        <dbReference type="EMBL" id="MFC5745951.1"/>
    </source>
</evidence>
<name>A0ABW0ZRR2_9ACTN</name>
<feature type="region of interest" description="Disordered" evidence="1">
    <location>
        <begin position="247"/>
        <end position="292"/>
    </location>
</feature>
<reference evidence="5" key="1">
    <citation type="journal article" date="2019" name="Int. J. Syst. Evol. Microbiol.">
        <title>The Global Catalogue of Microorganisms (GCM) 10K type strain sequencing project: providing services to taxonomists for standard genome sequencing and annotation.</title>
        <authorList>
            <consortium name="The Broad Institute Genomics Platform"/>
            <consortium name="The Broad Institute Genome Sequencing Center for Infectious Disease"/>
            <person name="Wu L."/>
            <person name="Ma J."/>
        </authorList>
    </citation>
    <scope>NUCLEOTIDE SEQUENCE [LARGE SCALE GENOMIC DNA]</scope>
    <source>
        <strain evidence="5">KCTC 42087</strain>
    </source>
</reference>
<gene>
    <name evidence="4" type="ORF">ACFPZN_10060</name>
</gene>
<keyword evidence="5" id="KW-1185">Reference proteome</keyword>
<dbReference type="EMBL" id="JBHSON010000011">
    <property type="protein sequence ID" value="MFC5745951.1"/>
    <property type="molecule type" value="Genomic_DNA"/>
</dbReference>
<proteinExistence type="predicted"/>
<dbReference type="CDD" id="cd00229">
    <property type="entry name" value="SGNH_hydrolase"/>
    <property type="match status" value="1"/>
</dbReference>
<feature type="compositionally biased region" description="Pro residues" evidence="1">
    <location>
        <begin position="255"/>
        <end position="264"/>
    </location>
</feature>
<dbReference type="Pfam" id="PF13472">
    <property type="entry name" value="Lipase_GDSL_2"/>
    <property type="match status" value="1"/>
</dbReference>
<evidence type="ECO:0000259" key="3">
    <source>
        <dbReference type="Pfam" id="PF13472"/>
    </source>
</evidence>
<dbReference type="InterPro" id="IPR036514">
    <property type="entry name" value="SGNH_hydro_sf"/>
</dbReference>
<keyword evidence="2" id="KW-0732">Signal</keyword>
<dbReference type="PROSITE" id="PS51257">
    <property type="entry name" value="PROKAR_LIPOPROTEIN"/>
    <property type="match status" value="1"/>
</dbReference>
<sequence>MPRLVWAAVAAVLVLSACLAAARLGGPEGTGRAGGPGTGAAKPAERRAPVVFFLGDSYTVGIRGIKPEGAYAAETARLLGWQVVVAGLARTGFAGSGGTGKTFTSLFNEQLSWRPTPDMVVLSGGHNDVRQPPAKVAQKARLLMETVRKRWPRTQLVLMGPLWGGDPGPKALKVRDVLREAAAEMTVPFVDPLAGRWITGNVRKGTGNADRLIRSDGTHPNPAGNLHIARRLVADLRSMRLDRPVLGRTRVTYTPPSPAVPSPGPTGGHDQAIPGDGDEPDEVVPRPKRARP</sequence>
<dbReference type="SUPFAM" id="SSF52266">
    <property type="entry name" value="SGNH hydrolase"/>
    <property type="match status" value="1"/>
</dbReference>
<feature type="signal peptide" evidence="2">
    <location>
        <begin position="1"/>
        <end position="22"/>
    </location>
</feature>
<feature type="domain" description="SGNH hydrolase-type esterase" evidence="3">
    <location>
        <begin position="53"/>
        <end position="225"/>
    </location>
</feature>
<evidence type="ECO:0000313" key="5">
    <source>
        <dbReference type="Proteomes" id="UP001596074"/>
    </source>
</evidence>
<keyword evidence="4" id="KW-0378">Hydrolase</keyword>
<comment type="caution">
    <text evidence="4">The sequence shown here is derived from an EMBL/GenBank/DDBJ whole genome shotgun (WGS) entry which is preliminary data.</text>
</comment>
<evidence type="ECO:0000256" key="2">
    <source>
        <dbReference type="SAM" id="SignalP"/>
    </source>
</evidence>
<dbReference type="Proteomes" id="UP001596074">
    <property type="component" value="Unassembled WGS sequence"/>
</dbReference>
<feature type="region of interest" description="Disordered" evidence="1">
    <location>
        <begin position="204"/>
        <end position="224"/>
    </location>
</feature>
<dbReference type="Gene3D" id="3.40.50.1110">
    <property type="entry name" value="SGNH hydrolase"/>
    <property type="match status" value="1"/>
</dbReference>
<dbReference type="RefSeq" id="WP_378281571.1">
    <property type="nucleotide sequence ID" value="NZ_JBHSON010000011.1"/>
</dbReference>
<dbReference type="GO" id="GO:0016787">
    <property type="term" value="F:hydrolase activity"/>
    <property type="evidence" value="ECO:0007669"/>
    <property type="project" value="UniProtKB-KW"/>
</dbReference>
<dbReference type="PANTHER" id="PTHR30383">
    <property type="entry name" value="THIOESTERASE 1/PROTEASE 1/LYSOPHOSPHOLIPASE L1"/>
    <property type="match status" value="1"/>
</dbReference>